<dbReference type="InterPro" id="IPR021728">
    <property type="entry name" value="DUF3300"/>
</dbReference>
<keyword evidence="2" id="KW-0732">Signal</keyword>
<comment type="caution">
    <text evidence="3">The sequence shown here is derived from an EMBL/GenBank/DDBJ whole genome shotgun (WGS) entry which is preliminary data.</text>
</comment>
<dbReference type="PANTHER" id="PTHR40269:SF1">
    <property type="entry name" value="OUTER MEMBRANE PROTEIN"/>
    <property type="match status" value="1"/>
</dbReference>
<evidence type="ECO:0000256" key="1">
    <source>
        <dbReference type="SAM" id="MobiDB-lite"/>
    </source>
</evidence>
<protein>
    <submittedName>
        <fullName evidence="3">DUF3300 domain-containing protein</fullName>
    </submittedName>
</protein>
<feature type="region of interest" description="Disordered" evidence="1">
    <location>
        <begin position="30"/>
        <end position="61"/>
    </location>
</feature>
<dbReference type="RefSeq" id="WP_200609753.1">
    <property type="nucleotide sequence ID" value="NZ_JAEHHL010000006.1"/>
</dbReference>
<evidence type="ECO:0000313" key="4">
    <source>
        <dbReference type="Proteomes" id="UP000655420"/>
    </source>
</evidence>
<reference evidence="3" key="1">
    <citation type="submission" date="2020-12" db="EMBL/GenBank/DDBJ databases">
        <title>Bacterial taxonomy.</title>
        <authorList>
            <person name="Pan X."/>
        </authorList>
    </citation>
    <scope>NUCLEOTIDE SEQUENCE</scope>
    <source>
        <strain evidence="3">M0105</strain>
    </source>
</reference>
<dbReference type="PANTHER" id="PTHR40269">
    <property type="entry name" value="OUTER MEMBRANE PROTEIN-RELATED"/>
    <property type="match status" value="1"/>
</dbReference>
<feature type="compositionally biased region" description="Basic residues" evidence="1">
    <location>
        <begin position="480"/>
        <end position="498"/>
    </location>
</feature>
<evidence type="ECO:0000256" key="2">
    <source>
        <dbReference type="SAM" id="SignalP"/>
    </source>
</evidence>
<feature type="chain" id="PRO_5035221063" evidence="2">
    <location>
        <begin position="32"/>
        <end position="498"/>
    </location>
</feature>
<feature type="compositionally biased region" description="Gly residues" evidence="1">
    <location>
        <begin position="440"/>
        <end position="456"/>
    </location>
</feature>
<accession>A0A8J7M771</accession>
<evidence type="ECO:0000313" key="3">
    <source>
        <dbReference type="EMBL" id="MBK0399546.1"/>
    </source>
</evidence>
<keyword evidence="4" id="KW-1185">Reference proteome</keyword>
<feature type="compositionally biased region" description="Low complexity" evidence="1">
    <location>
        <begin position="33"/>
        <end position="50"/>
    </location>
</feature>
<sequence length="498" mass="52114">MDRDHRRSLALGGAALLALSLVALEPPRALAQDTSTAADPAPEDPSAAQATTDEPAATDEDLDDASLLSEEELDGLVAPVALYPDALLAQVLVASTYPLDVVKAGRWVEDNAELPEEQRADAADGEGWDPSVSVLAAGFPTVITSMSTDIDQTELLGDAMLTQSDGVLEAVQRMRAQADAMGNLPSNEAQTVTVEGDNITIAPTNPEVVYVPTYDSQAVYTTQATSAPVVVESTSDGFSTGSLVTTGLLAFGAGMLVNEIFDNDDDWYGYWGPGYRPVGWGGGGYVRPYPWGGVGNDIDIDFNRNNVIGNRVDIDRDGNWKPDDRRRDRAKNNIADRRGDGNRGDRPRVDARDRDRAQLKQKLDAKGGGREGLEKLKAGKGGGRATAGNLSQNRDGGKLANRKSGGQQSALSRKGNLTSAKKAQNRGKASTSRANVGNRKSGGGKSIQRGGGGGGKAAAKRKGGGKSSAFGNRGGGNKARAGKARGGKSRGGGKGKRR</sequence>
<gene>
    <name evidence="3" type="ORF">H0I76_10110</name>
</gene>
<dbReference type="Proteomes" id="UP000655420">
    <property type="component" value="Unassembled WGS sequence"/>
</dbReference>
<dbReference type="Pfam" id="PF11737">
    <property type="entry name" value="DUF3300"/>
    <property type="match status" value="1"/>
</dbReference>
<name>A0A8J7M771_9RHOB</name>
<feature type="compositionally biased region" description="Basic and acidic residues" evidence="1">
    <location>
        <begin position="312"/>
        <end position="377"/>
    </location>
</feature>
<organism evidence="3 4">
    <name type="scientific">Thermohalobaculum xanthum</name>
    <dbReference type="NCBI Taxonomy" id="2753746"/>
    <lineage>
        <taxon>Bacteria</taxon>
        <taxon>Pseudomonadati</taxon>
        <taxon>Pseudomonadota</taxon>
        <taxon>Alphaproteobacteria</taxon>
        <taxon>Rhodobacterales</taxon>
        <taxon>Paracoccaceae</taxon>
        <taxon>Thermohalobaculum</taxon>
    </lineage>
</organism>
<proteinExistence type="predicted"/>
<feature type="region of interest" description="Disordered" evidence="1">
    <location>
        <begin position="312"/>
        <end position="498"/>
    </location>
</feature>
<dbReference type="AlphaFoldDB" id="A0A8J7M771"/>
<dbReference type="EMBL" id="JAEHHL010000006">
    <property type="protein sequence ID" value="MBK0399546.1"/>
    <property type="molecule type" value="Genomic_DNA"/>
</dbReference>
<feature type="compositionally biased region" description="Polar residues" evidence="1">
    <location>
        <begin position="404"/>
        <end position="435"/>
    </location>
</feature>
<feature type="signal peptide" evidence="2">
    <location>
        <begin position="1"/>
        <end position="31"/>
    </location>
</feature>